<keyword evidence="10" id="KW-0862">Zinc</keyword>
<comment type="pathway">
    <text evidence="3">Protein modification; protein ubiquitination.</text>
</comment>
<dbReference type="Gene3D" id="3.30.40.10">
    <property type="entry name" value="Zinc/RING finger domain, C3HC4 (zinc finger)"/>
    <property type="match status" value="1"/>
</dbReference>
<comment type="caution">
    <text evidence="19">The sequence shown here is derived from an EMBL/GenBank/DDBJ whole genome shotgun (WGS) entry which is preliminary data.</text>
</comment>
<dbReference type="PROSITE" id="PS50089">
    <property type="entry name" value="ZF_RING_2"/>
    <property type="match status" value="1"/>
</dbReference>
<organism evidence="19 20">
    <name type="scientific">Phanerochaete sordida</name>
    <dbReference type="NCBI Taxonomy" id="48140"/>
    <lineage>
        <taxon>Eukaryota</taxon>
        <taxon>Fungi</taxon>
        <taxon>Dikarya</taxon>
        <taxon>Basidiomycota</taxon>
        <taxon>Agaricomycotina</taxon>
        <taxon>Agaricomycetes</taxon>
        <taxon>Polyporales</taxon>
        <taxon>Phanerochaetaceae</taxon>
        <taxon>Phanerochaete</taxon>
    </lineage>
</organism>
<evidence type="ECO:0000256" key="5">
    <source>
        <dbReference type="ARBA" id="ARBA00022679"/>
    </source>
</evidence>
<feature type="transmembrane region" description="Helical" evidence="16">
    <location>
        <begin position="985"/>
        <end position="1004"/>
    </location>
</feature>
<evidence type="ECO:0000256" key="1">
    <source>
        <dbReference type="ARBA" id="ARBA00000900"/>
    </source>
</evidence>
<feature type="compositionally biased region" description="Acidic residues" evidence="15">
    <location>
        <begin position="1434"/>
        <end position="1443"/>
    </location>
</feature>
<dbReference type="InterPro" id="IPR013083">
    <property type="entry name" value="Znf_RING/FYVE/PHD"/>
</dbReference>
<dbReference type="Pfam" id="PF23113">
    <property type="entry name" value="MARCHF6_C"/>
    <property type="match status" value="1"/>
</dbReference>
<feature type="transmembrane region" description="Helical" evidence="16">
    <location>
        <begin position="609"/>
        <end position="628"/>
    </location>
</feature>
<keyword evidence="9" id="KW-0833">Ubl conjugation pathway</keyword>
<feature type="domain" description="RING-CH-type" evidence="18">
    <location>
        <begin position="1"/>
        <end position="61"/>
    </location>
</feature>
<feature type="compositionally biased region" description="Basic and acidic residues" evidence="15">
    <location>
        <begin position="468"/>
        <end position="479"/>
    </location>
</feature>
<evidence type="ECO:0000259" key="18">
    <source>
        <dbReference type="PROSITE" id="PS51292"/>
    </source>
</evidence>
<accession>A0A9P3LE43</accession>
<evidence type="ECO:0000256" key="4">
    <source>
        <dbReference type="ARBA" id="ARBA00012483"/>
    </source>
</evidence>
<evidence type="ECO:0000313" key="20">
    <source>
        <dbReference type="Proteomes" id="UP000703269"/>
    </source>
</evidence>
<feature type="transmembrane region" description="Helical" evidence="16">
    <location>
        <begin position="1223"/>
        <end position="1248"/>
    </location>
</feature>
<gene>
    <name evidence="19" type="ORF">PsYK624_073880</name>
</gene>
<feature type="compositionally biased region" description="Low complexity" evidence="15">
    <location>
        <begin position="412"/>
        <end position="431"/>
    </location>
</feature>
<proteinExistence type="predicted"/>
<dbReference type="Proteomes" id="UP000703269">
    <property type="component" value="Unassembled WGS sequence"/>
</dbReference>
<dbReference type="GO" id="GO:0036503">
    <property type="term" value="P:ERAD pathway"/>
    <property type="evidence" value="ECO:0007669"/>
    <property type="project" value="TreeGrafter"/>
</dbReference>
<feature type="coiled-coil region" evidence="14">
    <location>
        <begin position="267"/>
        <end position="294"/>
    </location>
</feature>
<dbReference type="InterPro" id="IPR056521">
    <property type="entry name" value="MARCHF6-like_C"/>
</dbReference>
<dbReference type="PANTHER" id="PTHR13145">
    <property type="entry name" value="SSM4 PROTEIN"/>
    <property type="match status" value="1"/>
</dbReference>
<comment type="catalytic activity">
    <reaction evidence="1">
        <text>S-ubiquitinyl-[E2 ubiquitin-conjugating enzyme]-L-cysteine + [acceptor protein]-L-lysine = [E2 ubiquitin-conjugating enzyme]-L-cysteine + N(6)-ubiquitinyl-[acceptor protein]-L-lysine.</text>
        <dbReference type="EC" id="2.3.2.27"/>
    </reaction>
</comment>
<feature type="transmembrane region" description="Helical" evidence="16">
    <location>
        <begin position="1169"/>
        <end position="1190"/>
    </location>
</feature>
<keyword evidence="12 16" id="KW-0472">Membrane</keyword>
<feature type="compositionally biased region" description="Acidic residues" evidence="15">
    <location>
        <begin position="1406"/>
        <end position="1422"/>
    </location>
</feature>
<evidence type="ECO:0000313" key="19">
    <source>
        <dbReference type="EMBL" id="GJE91239.1"/>
    </source>
</evidence>
<sequence>MQEEQDTCRICSAPAEPDQPLFYPCKCSGTIRYIHQDCLTTWLAHSKKKTCDVCKHPYSFTKVYSADMPPRLPVLLLIRRLAQQSLLVLLFVARAIMVACIWLALLPWATIWTWRVYFTVGDSTAWWISSRQRPPQATPVSENRTLTASHVNPNETAPWPLSLLSHPSVVSVSADIVSGQIIATVIVVAFVAVFLLREWISQNARPGVFDDADGPPDLQDVELQPPAPAARDADILGEPADVPLGQPRLADLHRHARIQMRPFAQELEELDARAADLRLQVKRVEDLVEQEKRQLQQDAWMEEHSASSTAAVFGDSEPPVLDSDPGAPDEQEEEDEKGSTVAQAPADFKMDFSSWTPVDWSQGDFAFDGPSPADIPSTLSDGPPSPQTPSTPSKLRPPLFSTAVLPDRDDMSPSPLSTSSRSRTPLASPSLATYRAPEELDAGPSKLAGYFTRHEPEDEEAPAGDSGSTEREYKSYFREPEDDEDHPSDKGKAPVRAAPLETRQESESDHEMPGLAQMTDPESDEGEELEERHVEVHIPDADAFHHFDADDEAGDGEDEQLMDLREALAEPRPDFPDGEEADVGMEDDMEGALEAIGLRGPIYAVLQNAALMILVLDATIGVGIWLPFTIGKSLALLSLDPKRLLYIIHFPIRAIRIITDPVVDSFMFVLSRLLAPILWRAVSPSLLYVKDSISSIIGQQTTDKGIEMLSSLTNRTMEAAVSSYSAMLAVSEASVTSEPSLIDKLLAPDSVFMYYAEPYFAPIGEMVRLAWEDLKTSWVRLALGDGTTEKIFSISLGYMVNAILLAVYLNVLTVGSMRNAGRAMRNAVRQQLLVVKVATFIIVELVVFPLGCGIMLDVCTVSLFPQGSLRTRLAFLVHAPLTSAFYHWVIGTMFMYQFAVLLAVFRTCLRPGALWFIKDPQDQNFHPIREILDRPALVHVRKLLVSGVMYGFVIACSVGTVSAILRIFSRTIMPFRWKLREPLSVVPVDLLFLHLVLPYTLQYFKPRRFLKQNSVRVWKYLAKQLRLSSYLFGGRHPNEELVAVPKAKDEKQTTVKIAGTFRRVPNSDNIALVKGQPATIAVDEEGRPISDKDARLMQLLDAEAEKNKRNIKDDYVVAYMPPHFRYRAFAFVAAVWVICSIFLAAVLALPILLGRGFFGLFVPHEVHDGYAFVAGFYLLWTCWLVSAALARMDRHRQRRGAAGPRADLALYAAKRALLWGAKAAYLAAALGVLLPTLIALVVELYVVLPVRAEVHPAQQPRIRVVDMWALGLLYTKILLRVQRVQPLGRIARGVASIRRTGWTHPDPVKATREVIAPLTVGLLGMILLPPAVVWAALKASGLQVNEKLLHLHVYPGICTLTAVCLAAGAAYDVVRSWSQTVRDKEFLVEMRLQNLEPGAEPRDGGSGDDDEFDDVFGEDAPVEDGLGHGPGEDAPGEDDVEEI</sequence>
<evidence type="ECO:0000256" key="15">
    <source>
        <dbReference type="SAM" id="MobiDB-lite"/>
    </source>
</evidence>
<dbReference type="SUPFAM" id="SSF57850">
    <property type="entry name" value="RING/U-box"/>
    <property type="match status" value="1"/>
</dbReference>
<keyword evidence="8 13" id="KW-0863">Zinc-finger</keyword>
<dbReference type="EMBL" id="BPQB01000020">
    <property type="protein sequence ID" value="GJE91239.1"/>
    <property type="molecule type" value="Genomic_DNA"/>
</dbReference>
<feature type="domain" description="RING-type" evidence="17">
    <location>
        <begin position="8"/>
        <end position="55"/>
    </location>
</feature>
<evidence type="ECO:0000256" key="16">
    <source>
        <dbReference type="SAM" id="Phobius"/>
    </source>
</evidence>
<keyword evidence="11 16" id="KW-1133">Transmembrane helix</keyword>
<dbReference type="SMART" id="SM00744">
    <property type="entry name" value="RINGv"/>
    <property type="match status" value="1"/>
</dbReference>
<dbReference type="EC" id="2.3.2.27" evidence="4"/>
<evidence type="ECO:0000256" key="8">
    <source>
        <dbReference type="ARBA" id="ARBA00022771"/>
    </source>
</evidence>
<evidence type="ECO:0000256" key="6">
    <source>
        <dbReference type="ARBA" id="ARBA00022692"/>
    </source>
</evidence>
<feature type="transmembrane region" description="Helical" evidence="16">
    <location>
        <begin position="943"/>
        <end position="965"/>
    </location>
</feature>
<evidence type="ECO:0000256" key="3">
    <source>
        <dbReference type="ARBA" id="ARBA00004906"/>
    </source>
</evidence>
<keyword evidence="20" id="KW-1185">Reference proteome</keyword>
<keyword evidence="14" id="KW-0175">Coiled coil</keyword>
<feature type="transmembrane region" description="Helical" evidence="16">
    <location>
        <begin position="176"/>
        <end position="196"/>
    </location>
</feature>
<comment type="subcellular location">
    <subcellularLocation>
        <location evidence="2">Membrane</location>
        <topology evidence="2">Multi-pass membrane protein</topology>
    </subcellularLocation>
</comment>
<feature type="transmembrane region" description="Helical" evidence="16">
    <location>
        <begin position="1128"/>
        <end position="1149"/>
    </location>
</feature>
<feature type="compositionally biased region" description="Acidic residues" evidence="15">
    <location>
        <begin position="327"/>
        <end position="336"/>
    </location>
</feature>
<reference evidence="19 20" key="1">
    <citation type="submission" date="2021-08" db="EMBL/GenBank/DDBJ databases">
        <title>Draft Genome Sequence of Phanerochaete sordida strain YK-624.</title>
        <authorList>
            <person name="Mori T."/>
            <person name="Dohra H."/>
            <person name="Suzuki T."/>
            <person name="Kawagishi H."/>
            <person name="Hirai H."/>
        </authorList>
    </citation>
    <scope>NUCLEOTIDE SEQUENCE [LARGE SCALE GENOMIC DNA]</scope>
    <source>
        <strain evidence="19 20">YK-624</strain>
    </source>
</reference>
<feature type="transmembrane region" description="Helical" evidence="16">
    <location>
        <begin position="1260"/>
        <end position="1279"/>
    </location>
</feature>
<dbReference type="InterPro" id="IPR011016">
    <property type="entry name" value="Znf_RING-CH"/>
</dbReference>
<evidence type="ECO:0000256" key="13">
    <source>
        <dbReference type="PROSITE-ProRule" id="PRU00175"/>
    </source>
</evidence>
<feature type="transmembrane region" description="Helical" evidence="16">
    <location>
        <begin position="86"/>
        <end position="109"/>
    </location>
</feature>
<evidence type="ECO:0000256" key="9">
    <source>
        <dbReference type="ARBA" id="ARBA00022786"/>
    </source>
</evidence>
<feature type="transmembrane region" description="Helical" evidence="16">
    <location>
        <begin position="1314"/>
        <end position="1337"/>
    </location>
</feature>
<dbReference type="PANTHER" id="PTHR13145:SF0">
    <property type="entry name" value="E3 UBIQUITIN-PROTEIN LIGASE MARCHF6"/>
    <property type="match status" value="1"/>
</dbReference>
<name>A0A9P3LE43_9APHY</name>
<feature type="compositionally biased region" description="Basic and acidic residues" evidence="15">
    <location>
        <begin position="295"/>
        <end position="305"/>
    </location>
</feature>
<dbReference type="PROSITE" id="PS51292">
    <property type="entry name" value="ZF_RING_CH"/>
    <property type="match status" value="1"/>
</dbReference>
<keyword evidence="7" id="KW-0479">Metal-binding</keyword>
<dbReference type="GO" id="GO:0005789">
    <property type="term" value="C:endoplasmic reticulum membrane"/>
    <property type="evidence" value="ECO:0007669"/>
    <property type="project" value="TreeGrafter"/>
</dbReference>
<dbReference type="CDD" id="cd16702">
    <property type="entry name" value="RING_CH-C4HC3_MARCH6"/>
    <property type="match status" value="1"/>
</dbReference>
<evidence type="ECO:0000256" key="2">
    <source>
        <dbReference type="ARBA" id="ARBA00004141"/>
    </source>
</evidence>
<dbReference type="OrthoDB" id="264354at2759"/>
<evidence type="ECO:0000256" key="7">
    <source>
        <dbReference type="ARBA" id="ARBA00022723"/>
    </source>
</evidence>
<feature type="transmembrane region" description="Helical" evidence="16">
    <location>
        <begin position="833"/>
        <end position="864"/>
    </location>
</feature>
<evidence type="ECO:0000256" key="10">
    <source>
        <dbReference type="ARBA" id="ARBA00022833"/>
    </source>
</evidence>
<feature type="transmembrane region" description="Helical" evidence="16">
    <location>
        <begin position="884"/>
        <end position="905"/>
    </location>
</feature>
<evidence type="ECO:0000256" key="11">
    <source>
        <dbReference type="ARBA" id="ARBA00022989"/>
    </source>
</evidence>
<protein>
    <recommendedName>
        <fullName evidence="4">RING-type E3 ubiquitin transferase</fullName>
        <ecNumber evidence="4">2.3.2.27</ecNumber>
    </recommendedName>
</protein>
<dbReference type="GO" id="GO:0061630">
    <property type="term" value="F:ubiquitin protein ligase activity"/>
    <property type="evidence" value="ECO:0007669"/>
    <property type="project" value="UniProtKB-EC"/>
</dbReference>
<dbReference type="Pfam" id="PF12906">
    <property type="entry name" value="RINGv"/>
    <property type="match status" value="1"/>
</dbReference>
<dbReference type="GO" id="GO:0008270">
    <property type="term" value="F:zinc ion binding"/>
    <property type="evidence" value="ECO:0007669"/>
    <property type="project" value="UniProtKB-KW"/>
</dbReference>
<evidence type="ECO:0000256" key="12">
    <source>
        <dbReference type="ARBA" id="ARBA00023136"/>
    </source>
</evidence>
<evidence type="ECO:0000256" key="14">
    <source>
        <dbReference type="SAM" id="Coils"/>
    </source>
</evidence>
<feature type="compositionally biased region" description="Basic and acidic residues" evidence="15">
    <location>
        <begin position="502"/>
        <end position="512"/>
    </location>
</feature>
<dbReference type="FunFam" id="3.30.40.10:FF:000287">
    <property type="entry name" value="RING finger membrane protein"/>
    <property type="match status" value="1"/>
</dbReference>
<evidence type="ECO:0000259" key="17">
    <source>
        <dbReference type="PROSITE" id="PS50089"/>
    </source>
</evidence>
<dbReference type="InterPro" id="IPR001841">
    <property type="entry name" value="Znf_RING"/>
</dbReference>
<keyword evidence="5" id="KW-0808">Transferase</keyword>
<feature type="transmembrane region" description="Helical" evidence="16">
    <location>
        <begin position="1349"/>
        <end position="1374"/>
    </location>
</feature>
<feature type="region of interest" description="Disordered" evidence="15">
    <location>
        <begin position="295"/>
        <end position="529"/>
    </location>
</feature>
<feature type="region of interest" description="Disordered" evidence="15">
    <location>
        <begin position="1395"/>
        <end position="1443"/>
    </location>
</feature>
<feature type="transmembrane region" description="Helical" evidence="16">
    <location>
        <begin position="791"/>
        <end position="812"/>
    </location>
</feature>
<keyword evidence="6 16" id="KW-0812">Transmembrane</keyword>